<dbReference type="PANTHER" id="PTHR43819:SF1">
    <property type="entry name" value="ARCHAEAL-TYPE GLUTAMATE SYNTHASE [NADPH]"/>
    <property type="match status" value="1"/>
</dbReference>
<dbReference type="CDD" id="cd02808">
    <property type="entry name" value="GltS_FMN"/>
    <property type="match status" value="1"/>
</dbReference>
<name>A0A9X1QVH7_9FLAO</name>
<dbReference type="InterPro" id="IPR024188">
    <property type="entry name" value="GltB"/>
</dbReference>
<dbReference type="AlphaFoldDB" id="A0A9X1QVH7"/>
<dbReference type="GO" id="GO:0006537">
    <property type="term" value="P:glutamate biosynthetic process"/>
    <property type="evidence" value="ECO:0007669"/>
    <property type="project" value="InterPro"/>
</dbReference>
<evidence type="ECO:0000256" key="1">
    <source>
        <dbReference type="ARBA" id="ARBA00009716"/>
    </source>
</evidence>
<dbReference type="GO" id="GO:0015930">
    <property type="term" value="F:glutamate synthase activity"/>
    <property type="evidence" value="ECO:0007669"/>
    <property type="project" value="InterPro"/>
</dbReference>
<dbReference type="PANTHER" id="PTHR43819">
    <property type="entry name" value="ARCHAEAL-TYPE GLUTAMATE SYNTHASE [NADPH]"/>
    <property type="match status" value="1"/>
</dbReference>
<dbReference type="InterPro" id="IPR027283">
    <property type="entry name" value="YerD"/>
</dbReference>
<evidence type="ECO:0000259" key="4">
    <source>
        <dbReference type="Pfam" id="PF01645"/>
    </source>
</evidence>
<evidence type="ECO:0000313" key="5">
    <source>
        <dbReference type="EMBL" id="MCG2418696.1"/>
    </source>
</evidence>
<dbReference type="EMBL" id="JAIRBA010000009">
    <property type="protein sequence ID" value="MCG2418696.1"/>
    <property type="molecule type" value="Genomic_DNA"/>
</dbReference>
<feature type="domain" description="Glutamate synthase" evidence="4">
    <location>
        <begin position="151"/>
        <end position="468"/>
    </location>
</feature>
<protein>
    <submittedName>
        <fullName evidence="5">FMN-binding glutamate synthase family protein</fullName>
    </submittedName>
</protein>
<dbReference type="InterPro" id="IPR013785">
    <property type="entry name" value="Aldolase_TIM"/>
</dbReference>
<dbReference type="SUPFAM" id="SSF51395">
    <property type="entry name" value="FMN-linked oxidoreductases"/>
    <property type="match status" value="1"/>
</dbReference>
<dbReference type="Proteomes" id="UP001139461">
    <property type="component" value="Unassembled WGS sequence"/>
</dbReference>
<reference evidence="5" key="1">
    <citation type="submission" date="2021-09" db="EMBL/GenBank/DDBJ databases">
        <title>Genome of Aequorivita sp. strain F47161.</title>
        <authorList>
            <person name="Wang Y."/>
        </authorList>
    </citation>
    <scope>NUCLEOTIDE SEQUENCE</scope>
    <source>
        <strain evidence="5">F47161</strain>
    </source>
</reference>
<comment type="caution">
    <text evidence="5">The sequence shown here is derived from an EMBL/GenBank/DDBJ whole genome shotgun (WGS) entry which is preliminary data.</text>
</comment>
<dbReference type="Pfam" id="PF01645">
    <property type="entry name" value="Glu_synthase"/>
    <property type="match status" value="1"/>
</dbReference>
<feature type="transmembrane region" description="Helical" evidence="3">
    <location>
        <begin position="7"/>
        <end position="40"/>
    </location>
</feature>
<keyword evidence="3" id="KW-0812">Transmembrane</keyword>
<organism evidence="5 6">
    <name type="scientific">Aequorivita vitellina</name>
    <dbReference type="NCBI Taxonomy" id="2874475"/>
    <lineage>
        <taxon>Bacteria</taxon>
        <taxon>Pseudomonadati</taxon>
        <taxon>Bacteroidota</taxon>
        <taxon>Flavobacteriia</taxon>
        <taxon>Flavobacteriales</taxon>
        <taxon>Flavobacteriaceae</taxon>
        <taxon>Aequorivita</taxon>
    </lineage>
</organism>
<dbReference type="InterPro" id="IPR002932">
    <property type="entry name" value="Glu_synthdom"/>
</dbReference>
<gene>
    <name evidence="5" type="ORF">K8089_06650</name>
</gene>
<dbReference type="RefSeq" id="WP_237602502.1">
    <property type="nucleotide sequence ID" value="NZ_JAIRBA010000009.1"/>
</dbReference>
<keyword evidence="3" id="KW-1133">Transmembrane helix</keyword>
<evidence type="ECO:0000313" key="6">
    <source>
        <dbReference type="Proteomes" id="UP001139461"/>
    </source>
</evidence>
<dbReference type="PIRSF" id="PIRSF500060">
    <property type="entry name" value="UCP500060"/>
    <property type="match status" value="1"/>
</dbReference>
<keyword evidence="3" id="KW-0472">Membrane</keyword>
<evidence type="ECO:0000256" key="2">
    <source>
        <dbReference type="PIRNR" id="PIRNR006429"/>
    </source>
</evidence>
<evidence type="ECO:0000256" key="3">
    <source>
        <dbReference type="SAM" id="Phobius"/>
    </source>
</evidence>
<dbReference type="PIRSF" id="PIRSF006429">
    <property type="entry name" value="GOGAT_lg_2"/>
    <property type="match status" value="1"/>
</dbReference>
<accession>A0A9X1QVH7</accession>
<sequence>MREAVKFTFITIGIIAIITCTAIWPAYGFSIIGVLIFAIGIHDLFQKKHTILRNFPVLGHMRFLLEMIGPELHQYFVESDTDGKPIDRNHRAYVYQRSKLQKETHPFGTELDVEKENYKWMKHSIYPSKLLEEAPRVVVGGPDCKQPYSASIFNISAMSFGALSKNAVMALNLGAKAGNFFHDTGEGGISEYHLKGGDLVYEVGTAYFGCRTEDGNFSPEKFKEKAAIPAVKMIEIKISQGAKPGHGGVLPAVKNNEEIAKIRGVKPHTTVLSPPGHTAFNDAEGFLKFVKQMRELSEGKPIGFKLCIGSKQEFIDICEKMIATGIKPDFITVDGSEGGTGAAPIDFSNYVGMPWEKALVFAVDTLNGYGLKKDIKVITATKIFTAFDIFKALCMGADICNSARGMMLALGCIQALRCDTNTCPTGVTTNNPSLMRGLVVEEKWKRVKNYHDETVKEFLELFAAAGCNTLSDLNRSFIFKQVETEVKCYDKIYPTVYEGILQKESYI</sequence>
<dbReference type="Gene3D" id="3.20.20.70">
    <property type="entry name" value="Aldolase class I"/>
    <property type="match status" value="1"/>
</dbReference>
<proteinExistence type="inferred from homology"/>
<comment type="similarity">
    <text evidence="1 2">Belongs to the glutamate synthase family.</text>
</comment>
<keyword evidence="6" id="KW-1185">Reference proteome</keyword>